<sequence length="333" mass="39703">MTKNLININNIMAKKIFDINDIENKKLLTNDYLYNLKLLYKYNNFIIKYNDKLLPTKILKKKNDHNQIIYTIRYDGLKYHELWPFKIDFCNIMTQKVDNTCYIANIHNTKTLSGTNIMEIIIKLLELIHIKKAILFDGTSIKCNNSNLDLSLFKILEKGITFYQKFGFEFEFYPSSYQGYLFINKKNMLNIFKTNLEKFNKIKIEYVKKGLEEMLKLLTQVIINQDFNKLTIEIYDINGNYLCPNIQDKVSRTINNIIIILGIFNKDKFILLKDLLIHLFNKNCESYSNIMNFITEDKIYKIKYNNISYIYKHVQILDNISHIRYCAVSKTFY</sequence>
<name>A0A1V0SF77_9VIRU</name>
<dbReference type="EMBL" id="KY684103">
    <property type="protein sequence ID" value="ARF10294.1"/>
    <property type="molecule type" value="Genomic_DNA"/>
</dbReference>
<organism evidence="1">
    <name type="scientific">Hokovirus HKV1</name>
    <dbReference type="NCBI Taxonomy" id="1977638"/>
    <lineage>
        <taxon>Viruses</taxon>
        <taxon>Varidnaviria</taxon>
        <taxon>Bamfordvirae</taxon>
        <taxon>Nucleocytoviricota</taxon>
        <taxon>Megaviricetes</taxon>
        <taxon>Imitervirales</taxon>
        <taxon>Mimiviridae</taxon>
        <taxon>Klosneuvirinae</taxon>
        <taxon>Hokovirus</taxon>
    </lineage>
</organism>
<accession>A0A1V0SF77</accession>
<reference evidence="1" key="1">
    <citation type="journal article" date="2017" name="Science">
        <title>Giant viruses with an expanded complement of translation system components.</title>
        <authorList>
            <person name="Schulz F."/>
            <person name="Yutin N."/>
            <person name="Ivanova N.N."/>
            <person name="Ortega D.R."/>
            <person name="Lee T.K."/>
            <person name="Vierheilig J."/>
            <person name="Daims H."/>
            <person name="Horn M."/>
            <person name="Wagner M."/>
            <person name="Jensen G.J."/>
            <person name="Kyrpides N.C."/>
            <person name="Koonin E.V."/>
            <person name="Woyke T."/>
        </authorList>
    </citation>
    <scope>NUCLEOTIDE SEQUENCE</scope>
    <source>
        <strain evidence="1">HKV1</strain>
    </source>
</reference>
<gene>
    <name evidence="1" type="ORF">Hokovirus_1_173</name>
</gene>
<evidence type="ECO:0000313" key="1">
    <source>
        <dbReference type="EMBL" id="ARF10294.1"/>
    </source>
</evidence>
<protein>
    <submittedName>
        <fullName evidence="1">Uncharacterized protein</fullName>
    </submittedName>
</protein>
<proteinExistence type="predicted"/>